<dbReference type="InterPro" id="IPR036283">
    <property type="entry name" value="NOB1_Zf-like_sf"/>
</dbReference>
<dbReference type="InterPro" id="IPR014881">
    <property type="entry name" value="NOB1_Zn-bd"/>
</dbReference>
<feature type="compositionally biased region" description="Polar residues" evidence="5">
    <location>
        <begin position="144"/>
        <end position="153"/>
    </location>
</feature>
<dbReference type="STRING" id="91626.A0A0C9M460"/>
<dbReference type="Gene3D" id="6.20.210.10">
    <property type="entry name" value="Nin one binding (NOB1), Zn-ribbon-like"/>
    <property type="match status" value="1"/>
</dbReference>
<feature type="compositionally biased region" description="Basic residues" evidence="5">
    <location>
        <begin position="186"/>
        <end position="196"/>
    </location>
</feature>
<evidence type="ECO:0000256" key="5">
    <source>
        <dbReference type="SAM" id="MobiDB-lite"/>
    </source>
</evidence>
<feature type="compositionally biased region" description="Acidic residues" evidence="5">
    <location>
        <begin position="252"/>
        <end position="262"/>
    </location>
</feature>
<sequence length="686" mass="78238">MSEPTETPAAAAAAAPVHVVEEQQQQQQQQQQVDTKSNATLKCLVIDTNAIINGMSLRNMAEEFYTCPEVLYELRSAHSREFLSRLPFELKILNPTEEAMKFVTEFSKKTGDYGVLSQPDLRVLALTYTLEKRENGDANIRTEPLTSRPSGSLPSAPPPMSYIKRPQLEKQVDEDGWEIATNTKRAPAKKYNHTPKKILPVVKKEEPKKEEIKEEQEEKQPEKEESKEEEELVDAIKKVDIHQSEKTPEIPLTEEADSDSDGGEWITPDNVDEYKAAEIGVTADELKKKAIMAVGCMTADFAMQNVLLQMNLNLVSAGGYRVKKIRNSVMRCHACFFVTNDLEKKFCPKCGNATLQRVTCSTNSKGEIAYHLKKNFQYRLRGTVYDIPPPKGGRKSNNIVLREDQRDYMKATQRKQKKNVVDMFDPDFIPLYGKLDTKEVTNNMFGTDTIGYGRKNPNASKKRVDAHITERRVTEDGHIAIVRCPHRNRVEHNRTNHWHCARNTSNLNNVHIARNPDIPEVARHSIEAMQPYAQYMVHLCGLERGRADPLSHHLYFKYVVRKARRYANEEHGAYAFRIHGAQPRFAQIYIFDSAKELQDRLNVAGNSEARSHTMQLLQHMMHDFNLFIDLFKTMGEYSSEQPSGIQDIRMGFRTESDTNIHRYYVPTADEIGVLIIGGKDESSIHS</sequence>
<keyword evidence="3" id="KW-0479">Metal-binding</keyword>
<dbReference type="GO" id="GO:0031981">
    <property type="term" value="C:nuclear lumen"/>
    <property type="evidence" value="ECO:0007669"/>
    <property type="project" value="UniProtKB-ARBA"/>
</dbReference>
<evidence type="ECO:0000313" key="9">
    <source>
        <dbReference type="Proteomes" id="UP000053815"/>
    </source>
</evidence>
<gene>
    <name evidence="8" type="ORF">MAM1_0052d03407</name>
</gene>
<dbReference type="PANTHER" id="PTHR12814">
    <property type="entry name" value="RNA-BINDING PROTEIN NOB1"/>
    <property type="match status" value="1"/>
</dbReference>
<dbReference type="FunFam" id="3.40.50.1010:FF:000020">
    <property type="entry name" value="20S-pre-rRNA D-site endonuclease NOB1"/>
    <property type="match status" value="1"/>
</dbReference>
<dbReference type="CDD" id="cd09876">
    <property type="entry name" value="PIN_Nob1-like"/>
    <property type="match status" value="1"/>
</dbReference>
<dbReference type="PANTHER" id="PTHR12814:SF2">
    <property type="entry name" value="RNA-BINDING PROTEIN NOB1"/>
    <property type="match status" value="1"/>
</dbReference>
<dbReference type="GO" id="GO:0030490">
    <property type="term" value="P:maturation of SSU-rRNA"/>
    <property type="evidence" value="ECO:0007669"/>
    <property type="project" value="TreeGrafter"/>
</dbReference>
<keyword evidence="9" id="KW-1185">Reference proteome</keyword>
<evidence type="ECO:0000259" key="6">
    <source>
        <dbReference type="Pfam" id="PF08772"/>
    </source>
</evidence>
<protein>
    <submittedName>
        <fullName evidence="8">Art-4 protein</fullName>
    </submittedName>
</protein>
<reference evidence="8" key="1">
    <citation type="submission" date="2014-09" db="EMBL/GenBank/DDBJ databases">
        <title>Draft genome sequence of an oleaginous Mucoromycotina fungus Mucor ambiguus NBRC6742.</title>
        <authorList>
            <person name="Takeda I."/>
            <person name="Yamane N."/>
            <person name="Morita T."/>
            <person name="Tamano K."/>
            <person name="Machida M."/>
            <person name="Baker S."/>
            <person name="Koike H."/>
        </authorList>
    </citation>
    <scope>NUCLEOTIDE SEQUENCE</scope>
    <source>
        <strain evidence="8">NBRC 6742</strain>
    </source>
</reference>
<evidence type="ECO:0000256" key="3">
    <source>
        <dbReference type="ARBA" id="ARBA00022723"/>
    </source>
</evidence>
<evidence type="ECO:0000259" key="7">
    <source>
        <dbReference type="Pfam" id="PF17146"/>
    </source>
</evidence>
<dbReference type="InterPro" id="IPR039907">
    <property type="entry name" value="NOB1"/>
</dbReference>
<evidence type="ECO:0000256" key="2">
    <source>
        <dbReference type="ARBA" id="ARBA00022722"/>
    </source>
</evidence>
<dbReference type="GO" id="GO:0004521">
    <property type="term" value="F:RNA endonuclease activity"/>
    <property type="evidence" value="ECO:0007669"/>
    <property type="project" value="TreeGrafter"/>
</dbReference>
<feature type="compositionally biased region" description="Basic and acidic residues" evidence="5">
    <location>
        <begin position="234"/>
        <end position="248"/>
    </location>
</feature>
<dbReference type="GO" id="GO:0005737">
    <property type="term" value="C:cytoplasm"/>
    <property type="evidence" value="ECO:0007669"/>
    <property type="project" value="UniProtKB-ARBA"/>
</dbReference>
<dbReference type="OrthoDB" id="446759at2759"/>
<evidence type="ECO:0000256" key="1">
    <source>
        <dbReference type="ARBA" id="ARBA00005858"/>
    </source>
</evidence>
<dbReference type="GO" id="GO:0046872">
    <property type="term" value="F:metal ion binding"/>
    <property type="evidence" value="ECO:0007669"/>
    <property type="project" value="UniProtKB-KW"/>
</dbReference>
<keyword evidence="2" id="KW-0540">Nuclease</keyword>
<name>A0A0C9M460_9FUNG</name>
<feature type="region of interest" description="Disordered" evidence="5">
    <location>
        <begin position="1"/>
        <end position="34"/>
    </location>
</feature>
<feature type="compositionally biased region" description="Basic and acidic residues" evidence="5">
    <location>
        <begin position="202"/>
        <end position="226"/>
    </location>
</feature>
<feature type="region of interest" description="Disordered" evidence="5">
    <location>
        <begin position="183"/>
        <end position="269"/>
    </location>
</feature>
<evidence type="ECO:0000313" key="8">
    <source>
        <dbReference type="EMBL" id="GAN03951.1"/>
    </source>
</evidence>
<evidence type="ECO:0000256" key="4">
    <source>
        <dbReference type="ARBA" id="ARBA00022801"/>
    </source>
</evidence>
<accession>A0A0C9M460</accession>
<proteinExistence type="inferred from homology"/>
<dbReference type="AlphaFoldDB" id="A0A0C9M460"/>
<feature type="domain" description="Ribonuclease PIN" evidence="7">
    <location>
        <begin position="44"/>
        <end position="130"/>
    </location>
</feature>
<dbReference type="GO" id="GO:0030688">
    <property type="term" value="C:preribosome, small subunit precursor"/>
    <property type="evidence" value="ECO:0007669"/>
    <property type="project" value="TreeGrafter"/>
</dbReference>
<dbReference type="SUPFAM" id="SSF144206">
    <property type="entry name" value="NOB1 zinc finger-like"/>
    <property type="match status" value="1"/>
</dbReference>
<organism evidence="8">
    <name type="scientific">Mucor ambiguus</name>
    <dbReference type="NCBI Taxonomy" id="91626"/>
    <lineage>
        <taxon>Eukaryota</taxon>
        <taxon>Fungi</taxon>
        <taxon>Fungi incertae sedis</taxon>
        <taxon>Mucoromycota</taxon>
        <taxon>Mucoromycotina</taxon>
        <taxon>Mucoromycetes</taxon>
        <taxon>Mucorales</taxon>
        <taxon>Mucorineae</taxon>
        <taxon>Mucoraceae</taxon>
        <taxon>Mucor</taxon>
    </lineage>
</organism>
<dbReference type="GO" id="GO:0016787">
    <property type="term" value="F:hydrolase activity"/>
    <property type="evidence" value="ECO:0007669"/>
    <property type="project" value="UniProtKB-KW"/>
</dbReference>
<dbReference type="Proteomes" id="UP000053815">
    <property type="component" value="Unassembled WGS sequence"/>
</dbReference>
<feature type="compositionally biased region" description="Low complexity" evidence="5">
    <location>
        <begin position="8"/>
        <end position="33"/>
    </location>
</feature>
<dbReference type="InterPro" id="IPR033411">
    <property type="entry name" value="Ribonuclease_PIN"/>
</dbReference>
<dbReference type="Pfam" id="PF17146">
    <property type="entry name" value="PIN_6"/>
    <property type="match status" value="1"/>
</dbReference>
<feature type="region of interest" description="Disordered" evidence="5">
    <location>
        <begin position="135"/>
        <end position="162"/>
    </location>
</feature>
<dbReference type="EMBL" id="DF836341">
    <property type="protein sequence ID" value="GAN03951.1"/>
    <property type="molecule type" value="Genomic_DNA"/>
</dbReference>
<comment type="similarity">
    <text evidence="1">Belongs to the NOB1 family.</text>
</comment>
<feature type="domain" description="Nin one binding (NOB1) Zn-ribbon-like" evidence="6">
    <location>
        <begin position="322"/>
        <end position="393"/>
    </location>
</feature>
<keyword evidence="4" id="KW-0378">Hydrolase</keyword>
<dbReference type="Gene3D" id="3.40.50.1010">
    <property type="entry name" value="5'-nuclease"/>
    <property type="match status" value="1"/>
</dbReference>
<dbReference type="Pfam" id="PF08772">
    <property type="entry name" value="Zn_ribbon_NOB1"/>
    <property type="match status" value="1"/>
</dbReference>